<gene>
    <name evidence="6" type="ORF">PROH_09645</name>
</gene>
<dbReference type="PROSITE" id="PS00297">
    <property type="entry name" value="HSP70_1"/>
    <property type="match status" value="1"/>
</dbReference>
<proteinExistence type="inferred from homology"/>
<keyword evidence="2" id="KW-0547">Nucleotide-binding</keyword>
<dbReference type="PANTHER" id="PTHR19375">
    <property type="entry name" value="HEAT SHOCK PROTEIN 70KDA"/>
    <property type="match status" value="1"/>
</dbReference>
<dbReference type="RefSeq" id="WP_017711330.1">
    <property type="nucleotide sequence ID" value="NZ_KB235933.1"/>
</dbReference>
<comment type="caution">
    <text evidence="6">The sequence shown here is derived from an EMBL/GenBank/DDBJ whole genome shotgun (WGS) entry which is preliminary data.</text>
</comment>
<sequence length="201" mass="21963">MALVEKNSTYIVGIDLGTSNSAIAVYHKGRAEILKVDDGRNTLPSVVSIVDNDTILVGKQARSRMLIDPDNTVSSIKRVIGKNNEEGKPWVKEFPNRPGKEYSAIDISAEILNKLVNGAQQTSMDILQGTPRYAVICIPANFDDNQKNATIEAAKLARLEVISLIEEPVAAAIAYALEKDRDQTIGSLGMRLISKTNENRL</sequence>
<accession>A0A0M2Q059</accession>
<dbReference type="EMBL" id="AJTX02000004">
    <property type="protein sequence ID" value="KKJ00027.1"/>
    <property type="molecule type" value="Genomic_DNA"/>
</dbReference>
<dbReference type="PRINTS" id="PR00301">
    <property type="entry name" value="HEATSHOCK70"/>
</dbReference>
<evidence type="ECO:0000313" key="6">
    <source>
        <dbReference type="EMBL" id="KKJ00027.1"/>
    </source>
</evidence>
<evidence type="ECO:0000256" key="1">
    <source>
        <dbReference type="ARBA" id="ARBA00007381"/>
    </source>
</evidence>
<dbReference type="Proteomes" id="UP000034681">
    <property type="component" value="Unassembled WGS sequence"/>
</dbReference>
<dbReference type="Pfam" id="PF00012">
    <property type="entry name" value="HSP70"/>
    <property type="match status" value="1"/>
</dbReference>
<evidence type="ECO:0008006" key="8">
    <source>
        <dbReference type="Google" id="ProtNLM"/>
    </source>
</evidence>
<dbReference type="GO" id="GO:0005524">
    <property type="term" value="F:ATP binding"/>
    <property type="evidence" value="ECO:0007669"/>
    <property type="project" value="UniProtKB-KW"/>
</dbReference>
<keyword evidence="4" id="KW-0346">Stress response</keyword>
<dbReference type="eggNOG" id="COG0443">
    <property type="taxonomic scope" value="Bacteria"/>
</dbReference>
<dbReference type="InterPro" id="IPR013126">
    <property type="entry name" value="Hsp_70_fam"/>
</dbReference>
<evidence type="ECO:0000256" key="2">
    <source>
        <dbReference type="ARBA" id="ARBA00022741"/>
    </source>
</evidence>
<keyword evidence="5" id="KW-0143">Chaperone</keyword>
<dbReference type="InterPro" id="IPR018181">
    <property type="entry name" value="Heat_shock_70_CS"/>
</dbReference>
<organism evidence="6 7">
    <name type="scientific">Prochlorothrix hollandica PCC 9006 = CALU 1027</name>
    <dbReference type="NCBI Taxonomy" id="317619"/>
    <lineage>
        <taxon>Bacteria</taxon>
        <taxon>Bacillati</taxon>
        <taxon>Cyanobacteriota</taxon>
        <taxon>Cyanophyceae</taxon>
        <taxon>Prochlorotrichales</taxon>
        <taxon>Prochlorotrichaceae</taxon>
        <taxon>Prochlorothrix</taxon>
    </lineage>
</organism>
<dbReference type="OrthoDB" id="9766019at2"/>
<evidence type="ECO:0000256" key="4">
    <source>
        <dbReference type="ARBA" id="ARBA00023016"/>
    </source>
</evidence>
<reference evidence="6" key="1">
    <citation type="submission" date="2012-04" db="EMBL/GenBank/DDBJ databases">
        <authorList>
            <person name="Borisov I.G."/>
            <person name="Ivanikova N.V."/>
            <person name="Pinevich A.V."/>
        </authorList>
    </citation>
    <scope>NUCLEOTIDE SEQUENCE</scope>
    <source>
        <strain evidence="6">CALU 1027</strain>
    </source>
</reference>
<dbReference type="InterPro" id="IPR043129">
    <property type="entry name" value="ATPase_NBD"/>
</dbReference>
<dbReference type="Gene3D" id="3.30.420.40">
    <property type="match status" value="1"/>
</dbReference>
<evidence type="ECO:0000256" key="3">
    <source>
        <dbReference type="ARBA" id="ARBA00022840"/>
    </source>
</evidence>
<dbReference type="AlphaFoldDB" id="A0A0M2Q059"/>
<dbReference type="STRING" id="317619.GCA_000332315_00686"/>
<dbReference type="GO" id="GO:0140662">
    <property type="term" value="F:ATP-dependent protein folding chaperone"/>
    <property type="evidence" value="ECO:0007669"/>
    <property type="project" value="InterPro"/>
</dbReference>
<dbReference type="SUPFAM" id="SSF53067">
    <property type="entry name" value="Actin-like ATPase domain"/>
    <property type="match status" value="1"/>
</dbReference>
<name>A0A0M2Q059_PROHO</name>
<comment type="similarity">
    <text evidence="1">Belongs to the heat shock protein 70 family.</text>
</comment>
<keyword evidence="7" id="KW-1185">Reference proteome</keyword>
<evidence type="ECO:0000313" key="7">
    <source>
        <dbReference type="Proteomes" id="UP000034681"/>
    </source>
</evidence>
<evidence type="ECO:0000256" key="5">
    <source>
        <dbReference type="ARBA" id="ARBA00023186"/>
    </source>
</evidence>
<keyword evidence="3" id="KW-0067">ATP-binding</keyword>
<protein>
    <recommendedName>
        <fullName evidence="8">Molecular chaperone DnaK</fullName>
    </recommendedName>
</protein>